<evidence type="ECO:0000256" key="1">
    <source>
        <dbReference type="SAM" id="MobiDB-lite"/>
    </source>
</evidence>
<dbReference type="Proteomes" id="UP001530315">
    <property type="component" value="Unassembled WGS sequence"/>
</dbReference>
<evidence type="ECO:0008006" key="4">
    <source>
        <dbReference type="Google" id="ProtNLM"/>
    </source>
</evidence>
<comment type="caution">
    <text evidence="2">The sequence shown here is derived from an EMBL/GenBank/DDBJ whole genome shotgun (WGS) entry which is preliminary data.</text>
</comment>
<sequence length="648" mass="70913">MAPSMSTSPTATANATTANPATLNAAAAEEARYFAKSVATWFINTIDPYAPHARNVESRLRHPLHVVTRRILYGNVHLGGDGDDDDLEALFNDDDAEIKDGWPETLTRRSAARMEAFLAGCSAALREDHPLGGEGGDHRVGSGNVGDGVAPVEDGGMGKDAGGGGGDGKKKRNKKREPLDKTSVVARTRPPSSSSKPRRFRQIDLGDLLLRLEVYCRTLRRIRSLSDANPSGPMEECVIQREPKKQIRARIGLIVQTYLRNVDCVRDVHTTLMTLVLTATLEVLAVEVWCPELRTTVDRLASEYEHKVSFASLAFLSSPDNSAGTHLVPLLTKYFEYLQTDWEALVSKCELERMLTAVLDDDLRHHFKTAVFHSVGHILDECRRERASLDNIALPPPWKEGVFGVAGGGDTSADVDSAMKQYFSDPALVKQALRDLRREVITVNGQILPQAQSHMELAEHLGRILHSNSELCLSPRITKKKGRRRASNYASDFGLELESDLSGVESEASLVSKVDVGLVDALAMRLLVAASRTGAGGDAYFIVRDLFGGDEVEVVPHHSSSGKVNQGSIEIVVKLSGVLIKSHAKFDIFPKPIVSDSDALIQFHTTTTETISLQQSRVASFTTLKEKKSNMTGWRTLAIRPAYYKVAS</sequence>
<organism evidence="2 3">
    <name type="scientific">Stephanodiscus triporus</name>
    <dbReference type="NCBI Taxonomy" id="2934178"/>
    <lineage>
        <taxon>Eukaryota</taxon>
        <taxon>Sar</taxon>
        <taxon>Stramenopiles</taxon>
        <taxon>Ochrophyta</taxon>
        <taxon>Bacillariophyta</taxon>
        <taxon>Coscinodiscophyceae</taxon>
        <taxon>Thalassiosirophycidae</taxon>
        <taxon>Stephanodiscales</taxon>
        <taxon>Stephanodiscaceae</taxon>
        <taxon>Stephanodiscus</taxon>
    </lineage>
</organism>
<evidence type="ECO:0000313" key="3">
    <source>
        <dbReference type="Proteomes" id="UP001530315"/>
    </source>
</evidence>
<dbReference type="AlphaFoldDB" id="A0ABD3QRW9"/>
<name>A0ABD3QRW9_9STRA</name>
<feature type="compositionally biased region" description="Basic and acidic residues" evidence="1">
    <location>
        <begin position="128"/>
        <end position="140"/>
    </location>
</feature>
<protein>
    <recommendedName>
        <fullName evidence="4">MHD2 domain-containing protein</fullName>
    </recommendedName>
</protein>
<feature type="region of interest" description="Disordered" evidence="1">
    <location>
        <begin position="128"/>
        <end position="198"/>
    </location>
</feature>
<reference evidence="2 3" key="1">
    <citation type="submission" date="2024-10" db="EMBL/GenBank/DDBJ databases">
        <title>Updated reference genomes for cyclostephanoid diatoms.</title>
        <authorList>
            <person name="Roberts W.R."/>
            <person name="Alverson A.J."/>
        </authorList>
    </citation>
    <scope>NUCLEOTIDE SEQUENCE [LARGE SCALE GENOMIC DNA]</scope>
    <source>
        <strain evidence="2 3">AJA276-08</strain>
    </source>
</reference>
<keyword evidence="3" id="KW-1185">Reference proteome</keyword>
<accession>A0ABD3QRW9</accession>
<gene>
    <name evidence="2" type="ORF">ACHAW5_009315</name>
</gene>
<evidence type="ECO:0000313" key="2">
    <source>
        <dbReference type="EMBL" id="KAL3800745.1"/>
    </source>
</evidence>
<dbReference type="EMBL" id="JALLAZ020000210">
    <property type="protein sequence ID" value="KAL3800745.1"/>
    <property type="molecule type" value="Genomic_DNA"/>
</dbReference>
<proteinExistence type="predicted"/>